<dbReference type="CDD" id="cd04179">
    <property type="entry name" value="DPM_DPG-synthase_like"/>
    <property type="match status" value="1"/>
</dbReference>
<evidence type="ECO:0000313" key="5">
    <source>
        <dbReference type="Proteomes" id="UP000326831"/>
    </source>
</evidence>
<dbReference type="InterPro" id="IPR050256">
    <property type="entry name" value="Glycosyltransferase_2"/>
</dbReference>
<dbReference type="OrthoDB" id="9797819at2"/>
<dbReference type="Pfam" id="PF00535">
    <property type="entry name" value="Glycos_transf_2"/>
    <property type="match status" value="1"/>
</dbReference>
<gene>
    <name evidence="4" type="ORF">CP968_31670</name>
    <name evidence="3" type="ORF">GCM10010371_64530</name>
</gene>
<protein>
    <submittedName>
        <fullName evidence="3">Glycosyl transferase</fullName>
    </submittedName>
    <submittedName>
        <fullName evidence="4">Glycosyltransferase family 2 protein</fullName>
    </submittedName>
</protein>
<evidence type="ECO:0000256" key="1">
    <source>
        <dbReference type="ARBA" id="ARBA00006739"/>
    </source>
</evidence>
<proteinExistence type="inferred from homology"/>
<dbReference type="SUPFAM" id="SSF53448">
    <property type="entry name" value="Nucleotide-diphospho-sugar transferases"/>
    <property type="match status" value="1"/>
</dbReference>
<evidence type="ECO:0000313" key="4">
    <source>
        <dbReference type="EMBL" id="QEU82225.1"/>
    </source>
</evidence>
<name>A0A5P2UVH9_9ACTN</name>
<evidence type="ECO:0000259" key="2">
    <source>
        <dbReference type="Pfam" id="PF00535"/>
    </source>
</evidence>
<evidence type="ECO:0000313" key="3">
    <source>
        <dbReference type="EMBL" id="GGZ95584.1"/>
    </source>
</evidence>
<sequence length="238" mass="25377">MTSSACAPPRADLVLPCLDEADALPWVLARVPAGWRAIVVDNGSTDGSADIARALGATVVHEGRRGFGAACHAGLLAARADFVCFCDCDASLDPGLLAPMAARVAAGEADLMLGRRRPRGRGAWPAHARAGNAALARMLRRRTGLRLHDLGPMRVARREALLGLELTDRRSGYPLQMVVRAADAGWRVAETDVPYLPRTGRSKVTGTWRGTWHAVRDMRRVLAEPAHVLGAPAEEASA</sequence>
<reference evidence="3" key="3">
    <citation type="submission" date="2020-09" db="EMBL/GenBank/DDBJ databases">
        <authorList>
            <person name="Sun Q."/>
            <person name="Ohkuma M."/>
        </authorList>
    </citation>
    <scope>NUCLEOTIDE SEQUENCE</scope>
    <source>
        <strain evidence="3">JCM 4834</strain>
    </source>
</reference>
<dbReference type="KEGG" id="ssub:CP968_31670"/>
<dbReference type="Gene3D" id="3.90.550.10">
    <property type="entry name" value="Spore Coat Polysaccharide Biosynthesis Protein SpsA, Chain A"/>
    <property type="match status" value="1"/>
</dbReference>
<feature type="domain" description="Glycosyltransferase 2-like" evidence="2">
    <location>
        <begin position="13"/>
        <end position="161"/>
    </location>
</feature>
<comment type="similarity">
    <text evidence="1">Belongs to the glycosyltransferase 2 family.</text>
</comment>
<dbReference type="EMBL" id="BMVX01000039">
    <property type="protein sequence ID" value="GGZ95584.1"/>
    <property type="molecule type" value="Genomic_DNA"/>
</dbReference>
<accession>A0A5P2UVH9</accession>
<organism evidence="4 5">
    <name type="scientific">Streptomyces subrutilus</name>
    <dbReference type="NCBI Taxonomy" id="36818"/>
    <lineage>
        <taxon>Bacteria</taxon>
        <taxon>Bacillati</taxon>
        <taxon>Actinomycetota</taxon>
        <taxon>Actinomycetes</taxon>
        <taxon>Kitasatosporales</taxon>
        <taxon>Streptomycetaceae</taxon>
        <taxon>Streptomyces</taxon>
    </lineage>
</organism>
<dbReference type="PANTHER" id="PTHR48090:SF7">
    <property type="entry name" value="RFBJ PROTEIN"/>
    <property type="match status" value="1"/>
</dbReference>
<dbReference type="Proteomes" id="UP000326831">
    <property type="component" value="Chromosome"/>
</dbReference>
<dbReference type="InterPro" id="IPR029044">
    <property type="entry name" value="Nucleotide-diphossugar_trans"/>
</dbReference>
<reference evidence="4 5" key="2">
    <citation type="submission" date="2017-09" db="EMBL/GenBank/DDBJ databases">
        <authorList>
            <person name="Lee N."/>
            <person name="Cho B.-K."/>
        </authorList>
    </citation>
    <scope>NUCLEOTIDE SEQUENCE [LARGE SCALE GENOMIC DNA]</scope>
    <source>
        <strain evidence="4 5">ATCC 27467</strain>
    </source>
</reference>
<keyword evidence="4" id="KW-0808">Transferase</keyword>
<dbReference type="GO" id="GO:0016740">
    <property type="term" value="F:transferase activity"/>
    <property type="evidence" value="ECO:0007669"/>
    <property type="project" value="UniProtKB-KW"/>
</dbReference>
<reference evidence="3" key="1">
    <citation type="journal article" date="2014" name="Int. J. Syst. Evol. Microbiol.">
        <title>Complete genome sequence of Corynebacterium casei LMG S-19264T (=DSM 44701T), isolated from a smear-ripened cheese.</title>
        <authorList>
            <consortium name="US DOE Joint Genome Institute (JGI-PGF)"/>
            <person name="Walter F."/>
            <person name="Albersmeier A."/>
            <person name="Kalinowski J."/>
            <person name="Ruckert C."/>
        </authorList>
    </citation>
    <scope>NUCLEOTIDE SEQUENCE</scope>
    <source>
        <strain evidence="3">JCM 4834</strain>
    </source>
</reference>
<dbReference type="PANTHER" id="PTHR48090">
    <property type="entry name" value="UNDECAPRENYL-PHOSPHATE 4-DEOXY-4-FORMAMIDO-L-ARABINOSE TRANSFERASE-RELATED"/>
    <property type="match status" value="1"/>
</dbReference>
<dbReference type="EMBL" id="CP023701">
    <property type="protein sequence ID" value="QEU82225.1"/>
    <property type="molecule type" value="Genomic_DNA"/>
</dbReference>
<dbReference type="InterPro" id="IPR001173">
    <property type="entry name" value="Glyco_trans_2-like"/>
</dbReference>
<dbReference type="AlphaFoldDB" id="A0A5P2UVH9"/>
<keyword evidence="5" id="KW-1185">Reference proteome</keyword>
<dbReference type="Proteomes" id="UP000634660">
    <property type="component" value="Unassembled WGS sequence"/>
</dbReference>